<accession>A0A929BBY5</accession>
<protein>
    <submittedName>
        <fullName evidence="7">PLP-dependent aminotransferase family protein</fullName>
    </submittedName>
</protein>
<dbReference type="GO" id="GO:0003700">
    <property type="term" value="F:DNA-binding transcription factor activity"/>
    <property type="evidence" value="ECO:0007669"/>
    <property type="project" value="InterPro"/>
</dbReference>
<evidence type="ECO:0000313" key="7">
    <source>
        <dbReference type="EMBL" id="MBE9374838.1"/>
    </source>
</evidence>
<keyword evidence="8" id="KW-1185">Reference proteome</keyword>
<dbReference type="InterPro" id="IPR036388">
    <property type="entry name" value="WH-like_DNA-bd_sf"/>
</dbReference>
<organism evidence="7 8">
    <name type="scientific">Saccharopolyspora montiporae</name>
    <dbReference type="NCBI Taxonomy" id="2781240"/>
    <lineage>
        <taxon>Bacteria</taxon>
        <taxon>Bacillati</taxon>
        <taxon>Actinomycetota</taxon>
        <taxon>Actinomycetes</taxon>
        <taxon>Pseudonocardiales</taxon>
        <taxon>Pseudonocardiaceae</taxon>
        <taxon>Saccharopolyspora</taxon>
    </lineage>
</organism>
<dbReference type="RefSeq" id="WP_193928272.1">
    <property type="nucleotide sequence ID" value="NZ_JADEYC010000015.1"/>
</dbReference>
<evidence type="ECO:0000256" key="4">
    <source>
        <dbReference type="ARBA" id="ARBA00023125"/>
    </source>
</evidence>
<sequence>MLSTSGHVSGRRLAELLGAWHGSDRPSSAALADAVRRLVLDGRLAPGTRLPAERELAGGLDVSRTLVVRALDRLRDTGFAESRRGAGSWARLPGAAGGVQSGGGSWLPGADEQVLDLAQATPAAPPELPAAVERASAALPGQLLGHGYQARGLPVLRARIAEHFARRGLPTGPEQILVTNGAQHAFALALRALVAPGERVLIENPTYPNALEAVSGCHAVPVEVPMSERGWDGELLAATLQQAAPRAAYLIPDFQNPTGVRMDAEAREQLVRALHRSRTTAVVDETLVGIEFGDADPPPPVAAFDERVVTIGSASKLFWGGLRLGWLRGPERFVQRVLAGRAALDLGSPVLEQLVLAELFADAGTIAARRCDQARRRRDALVEALRAYLPQWGFRAPEGGLSLWCDIGEPVSTRLAVVAEQHGVRIAPGPRFGVRGGFEDRVRLPFTAPVPDVGDAVGRLAAADAAVRGRAAADPLTSPIV</sequence>
<dbReference type="CDD" id="cd00609">
    <property type="entry name" value="AAT_like"/>
    <property type="match status" value="1"/>
</dbReference>
<dbReference type="Gene3D" id="1.10.10.10">
    <property type="entry name" value="Winged helix-like DNA-binding domain superfamily/Winged helix DNA-binding domain"/>
    <property type="match status" value="1"/>
</dbReference>
<dbReference type="GO" id="GO:0003677">
    <property type="term" value="F:DNA binding"/>
    <property type="evidence" value="ECO:0007669"/>
    <property type="project" value="UniProtKB-KW"/>
</dbReference>
<dbReference type="Gene3D" id="3.40.640.10">
    <property type="entry name" value="Type I PLP-dependent aspartate aminotransferase-like (Major domain)"/>
    <property type="match status" value="1"/>
</dbReference>
<keyword evidence="7" id="KW-0032">Aminotransferase</keyword>
<keyword evidence="2" id="KW-0663">Pyridoxal phosphate</keyword>
<comment type="caution">
    <text evidence="7">The sequence shown here is derived from an EMBL/GenBank/DDBJ whole genome shotgun (WGS) entry which is preliminary data.</text>
</comment>
<dbReference type="PANTHER" id="PTHR46577">
    <property type="entry name" value="HTH-TYPE TRANSCRIPTIONAL REGULATORY PROTEIN GABR"/>
    <property type="match status" value="1"/>
</dbReference>
<dbReference type="Proteomes" id="UP000598360">
    <property type="component" value="Unassembled WGS sequence"/>
</dbReference>
<evidence type="ECO:0000256" key="2">
    <source>
        <dbReference type="ARBA" id="ARBA00022898"/>
    </source>
</evidence>
<dbReference type="SUPFAM" id="SSF46785">
    <property type="entry name" value="Winged helix' DNA-binding domain"/>
    <property type="match status" value="1"/>
</dbReference>
<dbReference type="AlphaFoldDB" id="A0A929BBY5"/>
<dbReference type="GO" id="GO:0008483">
    <property type="term" value="F:transaminase activity"/>
    <property type="evidence" value="ECO:0007669"/>
    <property type="project" value="UniProtKB-KW"/>
</dbReference>
<dbReference type="PROSITE" id="PS50949">
    <property type="entry name" value="HTH_GNTR"/>
    <property type="match status" value="1"/>
</dbReference>
<dbReference type="PANTHER" id="PTHR46577:SF1">
    <property type="entry name" value="HTH-TYPE TRANSCRIPTIONAL REGULATORY PROTEIN GABR"/>
    <property type="match status" value="1"/>
</dbReference>
<evidence type="ECO:0000259" key="6">
    <source>
        <dbReference type="PROSITE" id="PS50949"/>
    </source>
</evidence>
<keyword evidence="3" id="KW-0805">Transcription regulation</keyword>
<dbReference type="SMART" id="SM00345">
    <property type="entry name" value="HTH_GNTR"/>
    <property type="match status" value="1"/>
</dbReference>
<reference evidence="7" key="1">
    <citation type="submission" date="2020-10" db="EMBL/GenBank/DDBJ databases">
        <title>Diversity and distribution of actinomycetes associated with coral in the coast of Hainan.</title>
        <authorList>
            <person name="Li F."/>
        </authorList>
    </citation>
    <scope>NUCLEOTIDE SEQUENCE</scope>
    <source>
        <strain evidence="7">HNM0983</strain>
    </source>
</reference>
<dbReference type="GO" id="GO:0030170">
    <property type="term" value="F:pyridoxal phosphate binding"/>
    <property type="evidence" value="ECO:0007669"/>
    <property type="project" value="InterPro"/>
</dbReference>
<evidence type="ECO:0000313" key="8">
    <source>
        <dbReference type="Proteomes" id="UP000598360"/>
    </source>
</evidence>
<dbReference type="InterPro" id="IPR051446">
    <property type="entry name" value="HTH_trans_reg/aminotransferase"/>
</dbReference>
<feature type="domain" description="HTH gntR-type" evidence="6">
    <location>
        <begin position="25"/>
        <end position="93"/>
    </location>
</feature>
<dbReference type="PRINTS" id="PR00035">
    <property type="entry name" value="HTHGNTR"/>
</dbReference>
<gene>
    <name evidence="7" type="ORF">IQ251_10330</name>
</gene>
<comment type="similarity">
    <text evidence="1">In the C-terminal section; belongs to the class-I pyridoxal-phosphate-dependent aminotransferase family.</text>
</comment>
<proteinExistence type="inferred from homology"/>
<dbReference type="SUPFAM" id="SSF53383">
    <property type="entry name" value="PLP-dependent transferases"/>
    <property type="match status" value="1"/>
</dbReference>
<dbReference type="Pfam" id="PF00155">
    <property type="entry name" value="Aminotran_1_2"/>
    <property type="match status" value="1"/>
</dbReference>
<evidence type="ECO:0000256" key="3">
    <source>
        <dbReference type="ARBA" id="ARBA00023015"/>
    </source>
</evidence>
<keyword evidence="5" id="KW-0804">Transcription</keyword>
<dbReference type="InterPro" id="IPR036390">
    <property type="entry name" value="WH_DNA-bd_sf"/>
</dbReference>
<name>A0A929BBY5_9PSEU</name>
<keyword evidence="4" id="KW-0238">DNA-binding</keyword>
<dbReference type="CDD" id="cd07377">
    <property type="entry name" value="WHTH_GntR"/>
    <property type="match status" value="1"/>
</dbReference>
<evidence type="ECO:0000256" key="5">
    <source>
        <dbReference type="ARBA" id="ARBA00023163"/>
    </source>
</evidence>
<evidence type="ECO:0000256" key="1">
    <source>
        <dbReference type="ARBA" id="ARBA00005384"/>
    </source>
</evidence>
<dbReference type="EMBL" id="JADEYC010000015">
    <property type="protein sequence ID" value="MBE9374838.1"/>
    <property type="molecule type" value="Genomic_DNA"/>
</dbReference>
<dbReference type="Pfam" id="PF00392">
    <property type="entry name" value="GntR"/>
    <property type="match status" value="1"/>
</dbReference>
<dbReference type="InterPro" id="IPR015421">
    <property type="entry name" value="PyrdxlP-dep_Trfase_major"/>
</dbReference>
<keyword evidence="7" id="KW-0808">Transferase</keyword>
<dbReference type="InterPro" id="IPR004839">
    <property type="entry name" value="Aminotransferase_I/II_large"/>
</dbReference>
<dbReference type="InterPro" id="IPR000524">
    <property type="entry name" value="Tscrpt_reg_HTH_GntR"/>
</dbReference>
<dbReference type="InterPro" id="IPR015424">
    <property type="entry name" value="PyrdxlP-dep_Trfase"/>
</dbReference>